<dbReference type="InterPro" id="IPR020103">
    <property type="entry name" value="PsdUridine_synth_cat_dom_sf"/>
</dbReference>
<feature type="coiled-coil region" evidence="5">
    <location>
        <begin position="336"/>
        <end position="363"/>
    </location>
</feature>
<dbReference type="InterPro" id="IPR020095">
    <property type="entry name" value="PsdUridine_synth_TruA_C"/>
</dbReference>
<dbReference type="GO" id="GO:0031119">
    <property type="term" value="P:tRNA pseudouridine synthesis"/>
    <property type="evidence" value="ECO:0007669"/>
    <property type="project" value="TreeGrafter"/>
</dbReference>
<reference evidence="8" key="1">
    <citation type="submission" date="2022-11" db="UniProtKB">
        <authorList>
            <consortium name="WormBaseParasite"/>
        </authorList>
    </citation>
    <scope>IDENTIFICATION</scope>
</reference>
<dbReference type="PANTHER" id="PTHR11142">
    <property type="entry name" value="PSEUDOURIDYLATE SYNTHASE"/>
    <property type="match status" value="1"/>
</dbReference>
<dbReference type="InterPro" id="IPR001406">
    <property type="entry name" value="PsdUridine_synth_TruA"/>
</dbReference>
<keyword evidence="7" id="KW-1185">Reference proteome</keyword>
<dbReference type="EC" id="5.4.99.12" evidence="4"/>
<accession>A0A915NBI7</accession>
<feature type="domain" description="Pseudouridine synthase I TruA alpha/beta" evidence="6">
    <location>
        <begin position="151"/>
        <end position="244"/>
    </location>
</feature>
<dbReference type="AlphaFoldDB" id="A0A915NBI7"/>
<evidence type="ECO:0000256" key="3">
    <source>
        <dbReference type="ARBA" id="ARBA00023235"/>
    </source>
</evidence>
<dbReference type="GO" id="GO:0003723">
    <property type="term" value="F:RNA binding"/>
    <property type="evidence" value="ECO:0007669"/>
    <property type="project" value="InterPro"/>
</dbReference>
<evidence type="ECO:0000313" key="7">
    <source>
        <dbReference type="Proteomes" id="UP000887560"/>
    </source>
</evidence>
<proteinExistence type="inferred from homology"/>
<evidence type="ECO:0000256" key="5">
    <source>
        <dbReference type="SAM" id="Coils"/>
    </source>
</evidence>
<keyword evidence="3 4" id="KW-0413">Isomerase</keyword>
<keyword evidence="2 4" id="KW-0819">tRNA processing</keyword>
<dbReference type="GO" id="GO:1990481">
    <property type="term" value="P:mRNA pseudouridine synthesis"/>
    <property type="evidence" value="ECO:0007669"/>
    <property type="project" value="TreeGrafter"/>
</dbReference>
<evidence type="ECO:0000256" key="1">
    <source>
        <dbReference type="ARBA" id="ARBA00009375"/>
    </source>
</evidence>
<sequence length="363" mass="42330">MASTNSEKQRPFDFSKYPKRRIAIMFLYLGWEYDGLVKQENTLNTVEQNQKKIVNGRAVVEQTKAYRYLIISLKKLKYFCILAFRQVAALTVRSTDVSNEYCFWPERSSEPEQRIKSTQELPYVKMLNGVLPKSVRVIAFAPVDKDFRIDMSYIRTINDAKIEEMEENNFSSASKQFNLLKLTIKASGFLWHQIRCIVTILYEIGCGNEKVELIDQLLDVELFPSRPQYKLANELPLCLFDCTFADGHLDWEFDRGTICSIIEILQKIWAEHQVKAANIRQMLEGLGGMINIKMENGETSRENNFKGLDEFIRNGPTPKKYEQIATRPRCMGLLEIRDKLNRKRKAEENIEEYSLEEIKNEDD</sequence>
<comment type="similarity">
    <text evidence="1 4">Belongs to the tRNA pseudouridine synthase TruA family.</text>
</comment>
<dbReference type="InterPro" id="IPR020097">
    <property type="entry name" value="PsdUridine_synth_TruA_a/b_dom"/>
</dbReference>
<dbReference type="GO" id="GO:0005737">
    <property type="term" value="C:cytoplasm"/>
    <property type="evidence" value="ECO:0007669"/>
    <property type="project" value="TreeGrafter"/>
</dbReference>
<dbReference type="GO" id="GO:0160147">
    <property type="term" value="F:tRNA pseudouridine(38-40) synthase activity"/>
    <property type="evidence" value="ECO:0007669"/>
    <property type="project" value="UniProtKB-EC"/>
</dbReference>
<evidence type="ECO:0000313" key="8">
    <source>
        <dbReference type="WBParaSite" id="scf7180000416546.g478"/>
    </source>
</evidence>
<keyword evidence="5" id="KW-0175">Coiled coil</keyword>
<evidence type="ECO:0000256" key="2">
    <source>
        <dbReference type="ARBA" id="ARBA00022694"/>
    </source>
</evidence>
<dbReference type="WBParaSite" id="scf7180000416546.g478">
    <property type="protein sequence ID" value="scf7180000416546.g478"/>
    <property type="gene ID" value="scf7180000416546.g478"/>
</dbReference>
<dbReference type="Pfam" id="PF01416">
    <property type="entry name" value="PseudoU_synth_1"/>
    <property type="match status" value="1"/>
</dbReference>
<organism evidence="7 8">
    <name type="scientific">Meloidogyne floridensis</name>
    <dbReference type="NCBI Taxonomy" id="298350"/>
    <lineage>
        <taxon>Eukaryota</taxon>
        <taxon>Metazoa</taxon>
        <taxon>Ecdysozoa</taxon>
        <taxon>Nematoda</taxon>
        <taxon>Chromadorea</taxon>
        <taxon>Rhabditida</taxon>
        <taxon>Tylenchina</taxon>
        <taxon>Tylenchomorpha</taxon>
        <taxon>Tylenchoidea</taxon>
        <taxon>Meloidogynidae</taxon>
        <taxon>Meloidogyninae</taxon>
        <taxon>Meloidogyne</taxon>
    </lineage>
</organism>
<evidence type="ECO:0000259" key="6">
    <source>
        <dbReference type="Pfam" id="PF01416"/>
    </source>
</evidence>
<name>A0A915NBI7_9BILA</name>
<dbReference type="GO" id="GO:0005634">
    <property type="term" value="C:nucleus"/>
    <property type="evidence" value="ECO:0007669"/>
    <property type="project" value="TreeGrafter"/>
</dbReference>
<dbReference type="Gene3D" id="3.30.70.660">
    <property type="entry name" value="Pseudouridine synthase I, catalytic domain, C-terminal subdomain"/>
    <property type="match status" value="1"/>
</dbReference>
<evidence type="ECO:0000256" key="4">
    <source>
        <dbReference type="RuleBase" id="RU003792"/>
    </source>
</evidence>
<dbReference type="Proteomes" id="UP000887560">
    <property type="component" value="Unplaced"/>
</dbReference>
<protein>
    <recommendedName>
        <fullName evidence="4">tRNA pseudouridine synthase</fullName>
        <ecNumber evidence="4">5.4.99.12</ecNumber>
    </recommendedName>
</protein>
<comment type="catalytic activity">
    <reaction evidence="4">
        <text>uridine(38/39/40) in tRNA = pseudouridine(38/39/40) in tRNA</text>
        <dbReference type="Rhea" id="RHEA:22376"/>
        <dbReference type="Rhea" id="RHEA-COMP:10085"/>
        <dbReference type="Rhea" id="RHEA-COMP:10087"/>
        <dbReference type="ChEBI" id="CHEBI:65314"/>
        <dbReference type="ChEBI" id="CHEBI:65315"/>
        <dbReference type="EC" id="5.4.99.12"/>
    </reaction>
</comment>
<dbReference type="SUPFAM" id="SSF55120">
    <property type="entry name" value="Pseudouridine synthase"/>
    <property type="match status" value="1"/>
</dbReference>
<dbReference type="PANTHER" id="PTHR11142:SF5">
    <property type="entry name" value="TRNA PSEUDOURIDINE(38_39) SYNTHASE"/>
    <property type="match status" value="1"/>
</dbReference>